<protein>
    <submittedName>
        <fullName evidence="2">Uncharacterized protein</fullName>
    </submittedName>
</protein>
<reference evidence="2" key="1">
    <citation type="submission" date="2020-05" db="EMBL/GenBank/DDBJ databases">
        <title>WGS assembly of Panicum virgatum.</title>
        <authorList>
            <person name="Lovell J.T."/>
            <person name="Jenkins J."/>
            <person name="Shu S."/>
            <person name="Juenger T.E."/>
            <person name="Schmutz J."/>
        </authorList>
    </citation>
    <scope>NUCLEOTIDE SEQUENCE</scope>
    <source>
        <strain evidence="2">AP13</strain>
    </source>
</reference>
<dbReference type="AlphaFoldDB" id="A0A8T0QN15"/>
<feature type="compositionally biased region" description="Low complexity" evidence="1">
    <location>
        <begin position="109"/>
        <end position="120"/>
    </location>
</feature>
<evidence type="ECO:0000256" key="1">
    <source>
        <dbReference type="SAM" id="MobiDB-lite"/>
    </source>
</evidence>
<sequence>MTCGPLSCFVITTPPSPASRRRHALLPGRPRRVRLRSRPAVLATSSSVPTSASCSAILALLLLLRHPRSPAPPPPPSLPCSSTAAVATGPGEPHVGGTATQRGRRAAGGKRAWSGGSSGADWSRRAASACGMSTGHGRAAAGSAAPCCRRPASPPPAAAVATGAALLLPRACVTAPCCRRLPQPPPPLSGRRSLRRLLCQATGESI</sequence>
<name>A0A8T0QN15_PANVG</name>
<evidence type="ECO:0000313" key="2">
    <source>
        <dbReference type="EMBL" id="KAG2574532.1"/>
    </source>
</evidence>
<proteinExistence type="predicted"/>
<dbReference type="Proteomes" id="UP000823388">
    <property type="component" value="Chromosome 7K"/>
</dbReference>
<keyword evidence="3" id="KW-1185">Reference proteome</keyword>
<evidence type="ECO:0000313" key="3">
    <source>
        <dbReference type="Proteomes" id="UP000823388"/>
    </source>
</evidence>
<gene>
    <name evidence="2" type="ORF">PVAP13_7KG343140</name>
</gene>
<feature type="region of interest" description="Disordered" evidence="1">
    <location>
        <begin position="70"/>
        <end position="120"/>
    </location>
</feature>
<dbReference type="EMBL" id="CM029049">
    <property type="protein sequence ID" value="KAG2574532.1"/>
    <property type="molecule type" value="Genomic_DNA"/>
</dbReference>
<accession>A0A8T0QN15</accession>
<organism evidence="2 3">
    <name type="scientific">Panicum virgatum</name>
    <name type="common">Blackwell switchgrass</name>
    <dbReference type="NCBI Taxonomy" id="38727"/>
    <lineage>
        <taxon>Eukaryota</taxon>
        <taxon>Viridiplantae</taxon>
        <taxon>Streptophyta</taxon>
        <taxon>Embryophyta</taxon>
        <taxon>Tracheophyta</taxon>
        <taxon>Spermatophyta</taxon>
        <taxon>Magnoliopsida</taxon>
        <taxon>Liliopsida</taxon>
        <taxon>Poales</taxon>
        <taxon>Poaceae</taxon>
        <taxon>PACMAD clade</taxon>
        <taxon>Panicoideae</taxon>
        <taxon>Panicodae</taxon>
        <taxon>Paniceae</taxon>
        <taxon>Panicinae</taxon>
        <taxon>Panicum</taxon>
        <taxon>Panicum sect. Hiantes</taxon>
    </lineage>
</organism>
<comment type="caution">
    <text evidence="2">The sequence shown here is derived from an EMBL/GenBank/DDBJ whole genome shotgun (WGS) entry which is preliminary data.</text>
</comment>